<comment type="caution">
    <text evidence="1">The sequence shown here is derived from an EMBL/GenBank/DDBJ whole genome shotgun (WGS) entry which is preliminary data.</text>
</comment>
<organism evidence="1 2">
    <name type="scientific">Candidatus Colwellbacteria bacterium RIFCSPLOWO2_01_FULL_48_10</name>
    <dbReference type="NCBI Taxonomy" id="1797690"/>
    <lineage>
        <taxon>Bacteria</taxon>
        <taxon>Candidatus Colwelliibacteriota</taxon>
    </lineage>
</organism>
<gene>
    <name evidence="1" type="ORF">A3B23_01330</name>
</gene>
<evidence type="ECO:0000313" key="1">
    <source>
        <dbReference type="EMBL" id="OGY59577.1"/>
    </source>
</evidence>
<dbReference type="Proteomes" id="UP000178744">
    <property type="component" value="Unassembled WGS sequence"/>
</dbReference>
<proteinExistence type="predicted"/>
<name>A0A1G1Z7E6_9BACT</name>
<accession>A0A1G1Z7E6</accession>
<reference evidence="1 2" key="1">
    <citation type="journal article" date="2016" name="Nat. Commun.">
        <title>Thousands of microbial genomes shed light on interconnected biogeochemical processes in an aquifer system.</title>
        <authorList>
            <person name="Anantharaman K."/>
            <person name="Brown C.T."/>
            <person name="Hug L.A."/>
            <person name="Sharon I."/>
            <person name="Castelle C.J."/>
            <person name="Probst A.J."/>
            <person name="Thomas B.C."/>
            <person name="Singh A."/>
            <person name="Wilkins M.J."/>
            <person name="Karaoz U."/>
            <person name="Brodie E.L."/>
            <person name="Williams K.H."/>
            <person name="Hubbard S.S."/>
            <person name="Banfield J.F."/>
        </authorList>
    </citation>
    <scope>NUCLEOTIDE SEQUENCE [LARGE SCALE GENOMIC DNA]</scope>
</reference>
<dbReference type="STRING" id="1797690.A3B23_01330"/>
<evidence type="ECO:0000313" key="2">
    <source>
        <dbReference type="Proteomes" id="UP000178744"/>
    </source>
</evidence>
<sequence length="139" mass="16921">MVRKILRRAKKSFWLLTAPVWPLARMCMGKWRIVWREKDKDKKHLGYLKPDKTPKEFLAYMRSVGFRRHFMAYKDIDELFSMRKVHEGIFQYHLRFYKNGRITGHYEIAPEANIFKHLREICLEARKDDFLEIMGAWVV</sequence>
<dbReference type="AlphaFoldDB" id="A0A1G1Z7E6"/>
<protein>
    <submittedName>
        <fullName evidence="1">Uncharacterized protein</fullName>
    </submittedName>
</protein>
<dbReference type="EMBL" id="MHIY01000023">
    <property type="protein sequence ID" value="OGY59577.1"/>
    <property type="molecule type" value="Genomic_DNA"/>
</dbReference>